<evidence type="ECO:0000313" key="3">
    <source>
        <dbReference type="Proteomes" id="UP000664209"/>
    </source>
</evidence>
<protein>
    <recommendedName>
        <fullName evidence="4">DUF4190 domain-containing protein</fullName>
    </recommendedName>
</protein>
<dbReference type="Proteomes" id="UP000664209">
    <property type="component" value="Unassembled WGS sequence"/>
</dbReference>
<reference evidence="2" key="1">
    <citation type="submission" date="2021-03" db="EMBL/GenBank/DDBJ databases">
        <title>Actinotalea soli sp. nov., isolated from soil.</title>
        <authorList>
            <person name="Ping W."/>
            <person name="Zhang J."/>
        </authorList>
    </citation>
    <scope>NUCLEOTIDE SEQUENCE</scope>
    <source>
        <strain evidence="2">BY-33</strain>
    </source>
</reference>
<dbReference type="AlphaFoldDB" id="A0A939LQK7"/>
<dbReference type="RefSeq" id="WP_208056352.1">
    <property type="nucleotide sequence ID" value="NZ_JAGEMK010000007.1"/>
</dbReference>
<comment type="caution">
    <text evidence="2">The sequence shown here is derived from an EMBL/GenBank/DDBJ whole genome shotgun (WGS) entry which is preliminary data.</text>
</comment>
<feature type="transmembrane region" description="Helical" evidence="1">
    <location>
        <begin position="65"/>
        <end position="88"/>
    </location>
</feature>
<accession>A0A939LQK7</accession>
<evidence type="ECO:0008006" key="4">
    <source>
        <dbReference type="Google" id="ProtNLM"/>
    </source>
</evidence>
<dbReference type="EMBL" id="JAGEMK010000007">
    <property type="protein sequence ID" value="MBO1752661.1"/>
    <property type="molecule type" value="Genomic_DNA"/>
</dbReference>
<organism evidence="2 3">
    <name type="scientific">Actinotalea soli</name>
    <dbReference type="NCBI Taxonomy" id="2819234"/>
    <lineage>
        <taxon>Bacteria</taxon>
        <taxon>Bacillati</taxon>
        <taxon>Actinomycetota</taxon>
        <taxon>Actinomycetes</taxon>
        <taxon>Micrococcales</taxon>
        <taxon>Cellulomonadaceae</taxon>
        <taxon>Actinotalea</taxon>
    </lineage>
</organism>
<proteinExistence type="predicted"/>
<feature type="transmembrane region" description="Helical" evidence="1">
    <location>
        <begin position="24"/>
        <end position="53"/>
    </location>
</feature>
<keyword evidence="1" id="KW-1133">Transmembrane helix</keyword>
<evidence type="ECO:0000313" key="2">
    <source>
        <dbReference type="EMBL" id="MBO1752661.1"/>
    </source>
</evidence>
<keyword evidence="1" id="KW-0812">Transmembrane</keyword>
<sequence length="90" mass="9016">MTYDPAASTNASTSAPATANQSNIFSILAFVFGGIAVLFLPIVLGPVGIVLAVVAIVRKERLGKIALGVAIAGTIIGMVLGAVVFSAMQA</sequence>
<gene>
    <name evidence="2" type="ORF">J4G33_12680</name>
</gene>
<keyword evidence="1" id="KW-0472">Membrane</keyword>
<name>A0A939LQK7_9CELL</name>
<keyword evidence="3" id="KW-1185">Reference proteome</keyword>
<evidence type="ECO:0000256" key="1">
    <source>
        <dbReference type="SAM" id="Phobius"/>
    </source>
</evidence>